<feature type="disulfide bond" evidence="5">
    <location>
        <begin position="433"/>
        <end position="460"/>
    </location>
</feature>
<dbReference type="OrthoDB" id="6127264at2759"/>
<feature type="disulfide bond" evidence="5">
    <location>
        <begin position="183"/>
        <end position="210"/>
    </location>
</feature>
<comment type="caution">
    <text evidence="5">Lacks conserved residue(s) required for the propagation of feature annotation.</text>
</comment>
<organism evidence="8 9">
    <name type="scientific">Perca fluviatilis</name>
    <name type="common">European perch</name>
    <dbReference type="NCBI Taxonomy" id="8168"/>
    <lineage>
        <taxon>Eukaryota</taxon>
        <taxon>Metazoa</taxon>
        <taxon>Chordata</taxon>
        <taxon>Craniata</taxon>
        <taxon>Vertebrata</taxon>
        <taxon>Euteleostomi</taxon>
        <taxon>Actinopterygii</taxon>
        <taxon>Neopterygii</taxon>
        <taxon>Teleostei</taxon>
        <taxon>Neoteleostei</taxon>
        <taxon>Acanthomorphata</taxon>
        <taxon>Eupercaria</taxon>
        <taxon>Perciformes</taxon>
        <taxon>Percoidei</taxon>
        <taxon>Percidae</taxon>
        <taxon>Percinae</taxon>
        <taxon>Perca</taxon>
    </lineage>
</organism>
<accession>A0A6A5FM15</accession>
<evidence type="ECO:0000256" key="6">
    <source>
        <dbReference type="SAM" id="SignalP"/>
    </source>
</evidence>
<dbReference type="PANTHER" id="PTHR19325">
    <property type="entry name" value="COMPLEMENT COMPONENT-RELATED SUSHI DOMAIN-CONTAINING"/>
    <property type="match status" value="1"/>
</dbReference>
<name>A0A6A5FM15_PERFL</name>
<keyword evidence="4" id="KW-0325">Glycoprotein</keyword>
<feature type="domain" description="Sushi" evidence="7">
    <location>
        <begin position="403"/>
        <end position="462"/>
    </location>
</feature>
<evidence type="ECO:0000256" key="2">
    <source>
        <dbReference type="ARBA" id="ARBA00022737"/>
    </source>
</evidence>
<dbReference type="SMART" id="SM00032">
    <property type="entry name" value="CCP"/>
    <property type="match status" value="7"/>
</dbReference>
<keyword evidence="1 5" id="KW-0768">Sushi</keyword>
<comment type="caution">
    <text evidence="8">The sequence shown here is derived from an EMBL/GenBank/DDBJ whole genome shotgun (WGS) entry which is preliminary data.</text>
</comment>
<dbReference type="AlphaFoldDB" id="A0A6A5FM15"/>
<evidence type="ECO:0000313" key="9">
    <source>
        <dbReference type="Proteomes" id="UP000465112"/>
    </source>
</evidence>
<reference evidence="8 9" key="1">
    <citation type="submission" date="2019-06" db="EMBL/GenBank/DDBJ databases">
        <title>A chromosome-scale genome assembly of the European perch, Perca fluviatilis.</title>
        <authorList>
            <person name="Roques C."/>
            <person name="Zahm M."/>
            <person name="Cabau C."/>
            <person name="Klopp C."/>
            <person name="Bouchez O."/>
            <person name="Donnadieu C."/>
            <person name="Kuhl H."/>
            <person name="Gislard M."/>
            <person name="Guendouz S."/>
            <person name="Journot L."/>
            <person name="Haffray P."/>
            <person name="Bestin A."/>
            <person name="Morvezen R."/>
            <person name="Feron R."/>
            <person name="Wen M."/>
            <person name="Jouanno E."/>
            <person name="Herpin A."/>
            <person name="Schartl M."/>
            <person name="Postlethwait J."/>
            <person name="Schaerlinger B."/>
            <person name="Chardard D."/>
            <person name="Lecocq T."/>
            <person name="Poncet C."/>
            <person name="Jaffrelo L."/>
            <person name="Lampietro C."/>
            <person name="Guiguen Y."/>
        </authorList>
    </citation>
    <scope>NUCLEOTIDE SEQUENCE [LARGE SCALE GENOMIC DNA]</scope>
    <source>
        <tissue evidence="8">Blood</tissue>
    </source>
</reference>
<evidence type="ECO:0000256" key="1">
    <source>
        <dbReference type="ARBA" id="ARBA00022659"/>
    </source>
</evidence>
<dbReference type="PANTHER" id="PTHR19325:SF570">
    <property type="entry name" value="COMPLEMENT COMPONENT 4 BINDING PROTEIN, MEMBRANE"/>
    <property type="match status" value="1"/>
</dbReference>
<dbReference type="InterPro" id="IPR035976">
    <property type="entry name" value="Sushi/SCR/CCP_sf"/>
</dbReference>
<proteinExistence type="predicted"/>
<feature type="domain" description="Sushi" evidence="7">
    <location>
        <begin position="152"/>
        <end position="212"/>
    </location>
</feature>
<keyword evidence="3 5" id="KW-1015">Disulfide bond</keyword>
<evidence type="ECO:0000256" key="3">
    <source>
        <dbReference type="ARBA" id="ARBA00023157"/>
    </source>
</evidence>
<feature type="domain" description="Sushi" evidence="7">
    <location>
        <begin position="286"/>
        <end position="342"/>
    </location>
</feature>
<feature type="domain" description="Sushi" evidence="7">
    <location>
        <begin position="23"/>
        <end position="88"/>
    </location>
</feature>
<evidence type="ECO:0000256" key="5">
    <source>
        <dbReference type="PROSITE-ProRule" id="PRU00302"/>
    </source>
</evidence>
<dbReference type="EMBL" id="VHII01000005">
    <property type="protein sequence ID" value="KAF1390232.1"/>
    <property type="molecule type" value="Genomic_DNA"/>
</dbReference>
<dbReference type="SUPFAM" id="SSF57535">
    <property type="entry name" value="Complement control module/SCR domain"/>
    <property type="match status" value="7"/>
</dbReference>
<feature type="disulfide bond" evidence="5">
    <location>
        <begin position="154"/>
        <end position="197"/>
    </location>
</feature>
<gene>
    <name evidence="8" type="ORF">PFLUV_G00055940</name>
</gene>
<feature type="signal peptide" evidence="6">
    <location>
        <begin position="1"/>
        <end position="21"/>
    </location>
</feature>
<dbReference type="Gene3D" id="2.10.70.10">
    <property type="entry name" value="Complement Module, domain 1"/>
    <property type="match status" value="7"/>
</dbReference>
<evidence type="ECO:0000313" key="8">
    <source>
        <dbReference type="EMBL" id="KAF1390232.1"/>
    </source>
</evidence>
<keyword evidence="2" id="KW-0677">Repeat</keyword>
<evidence type="ECO:0000256" key="4">
    <source>
        <dbReference type="ARBA" id="ARBA00023180"/>
    </source>
</evidence>
<feature type="domain" description="Sushi" evidence="7">
    <location>
        <begin position="221"/>
        <end position="285"/>
    </location>
</feature>
<feature type="domain" description="Sushi" evidence="7">
    <location>
        <begin position="89"/>
        <end position="146"/>
    </location>
</feature>
<dbReference type="InterPro" id="IPR000436">
    <property type="entry name" value="Sushi_SCR_CCP_dom"/>
</dbReference>
<protein>
    <recommendedName>
        <fullName evidence="7">Sushi domain-containing protein</fullName>
    </recommendedName>
</protein>
<sequence length="469" mass="51318">MRNIGWSILVLSFALLDSAHLQKDCSAPREYPYARLRGPPEKYGSTWTFSSGKKVYYDCGEDFAPSRGSPSVQCVDGEWTRLTLKCEKRYCGNAGELRNGEFYYEGNSFVGEKVYAVCNAGYTVKGLDYMLCKKSGWTGDFPSCEEISEVEPTCSTPPAVANSVSSAGGLSVYWVGEYVSFACSQGFQLEGPQRVTCGPGGVWQPKPPQCLPKTGSPGVKRGCGVPVSRHNSKASLADKYIQRPSFASGERVHYVCAVGYIQAGGSRYRTCIEGKWTQLQLKCDRKSCGSAGEITNGQFIYTGIEFGDTATAVCDEGYNLVGRATRNCMSKGWDGRVPACEAVVCAEPPRGTNAEISSPQEPPYTYRSVIRYRCRVGTLIGQRHISCTENGTWSDPAPTCKEITCPSPNVPNAYWMGAQAKLYKDRDTISIECNPGFTKFGPSTVTCGGDGQWFPGLPKCTPRRNDWWT</sequence>
<feature type="domain" description="Sushi" evidence="7">
    <location>
        <begin position="343"/>
        <end position="402"/>
    </location>
</feature>
<dbReference type="CDD" id="cd00033">
    <property type="entry name" value="CCP"/>
    <property type="match status" value="7"/>
</dbReference>
<keyword evidence="9" id="KW-1185">Reference proteome</keyword>
<feature type="disulfide bond" evidence="5">
    <location>
        <begin position="256"/>
        <end position="283"/>
    </location>
</feature>
<dbReference type="Pfam" id="PF00084">
    <property type="entry name" value="Sushi"/>
    <property type="match status" value="7"/>
</dbReference>
<keyword evidence="6" id="KW-0732">Signal</keyword>
<dbReference type="InterPro" id="IPR050350">
    <property type="entry name" value="Compl-Cell_Adhes-Reg"/>
</dbReference>
<feature type="chain" id="PRO_5025625609" description="Sushi domain-containing protein" evidence="6">
    <location>
        <begin position="22"/>
        <end position="469"/>
    </location>
</feature>
<feature type="disulfide bond" evidence="5">
    <location>
        <begin position="59"/>
        <end position="86"/>
    </location>
</feature>
<dbReference type="PROSITE" id="PS50923">
    <property type="entry name" value="SUSHI"/>
    <property type="match status" value="7"/>
</dbReference>
<dbReference type="Proteomes" id="UP000465112">
    <property type="component" value="Chromosome 5"/>
</dbReference>
<evidence type="ECO:0000259" key="7">
    <source>
        <dbReference type="PROSITE" id="PS50923"/>
    </source>
</evidence>